<evidence type="ECO:0000256" key="1">
    <source>
        <dbReference type="ARBA" id="ARBA00022679"/>
    </source>
</evidence>
<dbReference type="Proteomes" id="UP000249248">
    <property type="component" value="Unassembled WGS sequence"/>
</dbReference>
<feature type="domain" description="Glycosyl transferase family 1" evidence="2">
    <location>
        <begin position="202"/>
        <end position="356"/>
    </location>
</feature>
<dbReference type="Gene3D" id="3.40.50.2000">
    <property type="entry name" value="Glycogen Phosphorylase B"/>
    <property type="match status" value="1"/>
</dbReference>
<dbReference type="RefSeq" id="WP_111062787.1">
    <property type="nucleotide sequence ID" value="NZ_JBHUCU010000016.1"/>
</dbReference>
<dbReference type="PANTHER" id="PTHR46401:SF2">
    <property type="entry name" value="GLYCOSYLTRANSFERASE WBBK-RELATED"/>
    <property type="match status" value="1"/>
</dbReference>
<sequence length="385" mass="43960">MELKDKKKILICVDWYTPGYKAGGPIRSVNNMVNAFKRYFDFYILTSAYDLGDTKPYPNIEANQWNDIDGVFIKYLDKYAMTYASIKTNLFEVNADIIYLNSLFSKNFTLYPLRYARKENKQVILAPRGMLGKGALEIKQSKKKVFLSVAKILGFYKNITWHASTTEEEKEIQSVFGRYANVVIAQNIPLAQTYTLAAVHALKPSDKIVLVFVSRISRKKNLHLIIQALNSLKTAKKVEFNMYGLIEDKAYYAELKSGFKPLSESVSMHYKGVVTPAEVSKVYAGSHYMVLPTKHENFGHTIVEAWANGCPVIISQNTPWHKLEEKGVGWDVDISDEANYASAIEKAVNLSPKEHAEMVIKSYSYFREKVLDEKLVEKHKNLFEK</sequence>
<dbReference type="GO" id="GO:0009103">
    <property type="term" value="P:lipopolysaccharide biosynthetic process"/>
    <property type="evidence" value="ECO:0007669"/>
    <property type="project" value="TreeGrafter"/>
</dbReference>
<protein>
    <recommendedName>
        <fullName evidence="2">Glycosyl transferase family 1 domain-containing protein</fullName>
    </recommendedName>
</protein>
<name>A0A2W1NNP1_9FLAO</name>
<organism evidence="3 4">
    <name type="scientific">Putridiphycobacter roseus</name>
    <dbReference type="NCBI Taxonomy" id="2219161"/>
    <lineage>
        <taxon>Bacteria</taxon>
        <taxon>Pseudomonadati</taxon>
        <taxon>Bacteroidota</taxon>
        <taxon>Flavobacteriia</taxon>
        <taxon>Flavobacteriales</taxon>
        <taxon>Crocinitomicaceae</taxon>
        <taxon>Putridiphycobacter</taxon>
    </lineage>
</organism>
<proteinExistence type="predicted"/>
<dbReference type="SUPFAM" id="SSF53756">
    <property type="entry name" value="UDP-Glycosyltransferase/glycogen phosphorylase"/>
    <property type="match status" value="1"/>
</dbReference>
<dbReference type="OrthoDB" id="9790710at2"/>
<evidence type="ECO:0000313" key="4">
    <source>
        <dbReference type="Proteomes" id="UP000249248"/>
    </source>
</evidence>
<dbReference type="AlphaFoldDB" id="A0A2W1NNP1"/>
<dbReference type="PANTHER" id="PTHR46401">
    <property type="entry name" value="GLYCOSYLTRANSFERASE WBBK-RELATED"/>
    <property type="match status" value="1"/>
</dbReference>
<evidence type="ECO:0000313" key="3">
    <source>
        <dbReference type="EMBL" id="PZE17262.1"/>
    </source>
</evidence>
<dbReference type="GO" id="GO:0016757">
    <property type="term" value="F:glycosyltransferase activity"/>
    <property type="evidence" value="ECO:0007669"/>
    <property type="project" value="InterPro"/>
</dbReference>
<dbReference type="EMBL" id="QKSB01000004">
    <property type="protein sequence ID" value="PZE17262.1"/>
    <property type="molecule type" value="Genomic_DNA"/>
</dbReference>
<gene>
    <name evidence="3" type="ORF">DNU06_08285</name>
</gene>
<comment type="caution">
    <text evidence="3">The sequence shown here is derived from an EMBL/GenBank/DDBJ whole genome shotgun (WGS) entry which is preliminary data.</text>
</comment>
<keyword evidence="4" id="KW-1185">Reference proteome</keyword>
<accession>A0A2W1NNP1</accession>
<reference evidence="3 4" key="1">
    <citation type="submission" date="2018-06" db="EMBL/GenBank/DDBJ databases">
        <title>The draft genome sequence of Crocinitomix sp. SM1701.</title>
        <authorList>
            <person name="Zhang X."/>
        </authorList>
    </citation>
    <scope>NUCLEOTIDE SEQUENCE [LARGE SCALE GENOMIC DNA]</scope>
    <source>
        <strain evidence="3 4">SM1701</strain>
    </source>
</reference>
<dbReference type="InterPro" id="IPR001296">
    <property type="entry name" value="Glyco_trans_1"/>
</dbReference>
<keyword evidence="1" id="KW-0808">Transferase</keyword>
<evidence type="ECO:0000259" key="2">
    <source>
        <dbReference type="Pfam" id="PF00534"/>
    </source>
</evidence>
<dbReference type="Pfam" id="PF00534">
    <property type="entry name" value="Glycos_transf_1"/>
    <property type="match status" value="1"/>
</dbReference>
<dbReference type="CDD" id="cd03801">
    <property type="entry name" value="GT4_PimA-like"/>
    <property type="match status" value="1"/>
</dbReference>